<dbReference type="EMBL" id="FONY01000024">
    <property type="protein sequence ID" value="SFF30308.1"/>
    <property type="molecule type" value="Genomic_DNA"/>
</dbReference>
<organism evidence="2 3">
    <name type="scientific">Thermoflexibacter ruber</name>
    <dbReference type="NCBI Taxonomy" id="1003"/>
    <lineage>
        <taxon>Bacteria</taxon>
        <taxon>Pseudomonadati</taxon>
        <taxon>Bacteroidota</taxon>
        <taxon>Cytophagia</taxon>
        <taxon>Cytophagales</taxon>
        <taxon>Thermoflexibacteraceae</taxon>
        <taxon>Thermoflexibacter</taxon>
    </lineage>
</organism>
<feature type="transmembrane region" description="Helical" evidence="1">
    <location>
        <begin position="120"/>
        <end position="141"/>
    </location>
</feature>
<evidence type="ECO:0008006" key="4">
    <source>
        <dbReference type="Google" id="ProtNLM"/>
    </source>
</evidence>
<dbReference type="PANTHER" id="PTHR43044">
    <property type="match status" value="1"/>
</dbReference>
<accession>A0A1I2HLA8</accession>
<feature type="transmembrane region" description="Helical" evidence="1">
    <location>
        <begin position="244"/>
        <end position="267"/>
    </location>
</feature>
<dbReference type="OrthoDB" id="140980at2"/>
<feature type="transmembrane region" description="Helical" evidence="1">
    <location>
        <begin position="330"/>
        <end position="348"/>
    </location>
</feature>
<feature type="transmembrane region" description="Helical" evidence="1">
    <location>
        <begin position="389"/>
        <end position="411"/>
    </location>
</feature>
<keyword evidence="1" id="KW-0472">Membrane</keyword>
<sequence length="432" mass="49284">MKAESFDIDERFVFSDGARRSIFTILVIGLVLFVIGIVMLVTGGGHDEAHALAFAGGEGGTTSEHGHHYSWTDRLIVNFWINNVFFLGLSIIGVFFFAIQYAAHAGWSAGIKRVPEAFGSFLPMAAVLMLAVFLIGNHTIFHWTDSSLYDKSSPNYDEIIAGKQAFLNLPFYLIRMVVFLGGWIAFYYALRKQSLLEDIEGGTKRFWKMKTIATLFIIFFAVSSSVSAWDWIMSIDTHWFSTMFGWYVFASWHVAGLAAISLALVFLKEAGYLKFMNESHFHDINKMVFGFSIFWTYIWLGQFLLIYYANIPEETIYFVERLESDFYSKFIFFNLFVNFFFPFLAFMTRDSKRKATIIKIVCIAVLIGHWFDFYLMITPGTLKENGGFGFLEIGLAMIYLAAFAYVVANALSKAPLIAKNHPMLQESLHHHI</sequence>
<feature type="transmembrane region" description="Helical" evidence="1">
    <location>
        <begin position="172"/>
        <end position="190"/>
    </location>
</feature>
<proteinExistence type="predicted"/>
<dbReference type="STRING" id="1003.SAMN04488541_102470"/>
<protein>
    <recommendedName>
        <fullName evidence="4">Quinol:cytochrome c oxidoreductase quinone-binding subunit 2</fullName>
    </recommendedName>
</protein>
<evidence type="ECO:0000256" key="1">
    <source>
        <dbReference type="SAM" id="Phobius"/>
    </source>
</evidence>
<gene>
    <name evidence="2" type="ORF">SAMN04488541_102470</name>
</gene>
<feature type="transmembrane region" description="Helical" evidence="1">
    <location>
        <begin position="288"/>
        <end position="310"/>
    </location>
</feature>
<keyword evidence="1" id="KW-1133">Transmembrane helix</keyword>
<reference evidence="2 3" key="1">
    <citation type="submission" date="2016-10" db="EMBL/GenBank/DDBJ databases">
        <authorList>
            <person name="de Groot N.N."/>
        </authorList>
    </citation>
    <scope>NUCLEOTIDE SEQUENCE [LARGE SCALE GENOMIC DNA]</scope>
    <source>
        <strain>GEY</strain>
        <strain evidence="3">DSM 9560</strain>
    </source>
</reference>
<feature type="transmembrane region" description="Helical" evidence="1">
    <location>
        <begin position="79"/>
        <end position="99"/>
    </location>
</feature>
<keyword evidence="3" id="KW-1185">Reference proteome</keyword>
<evidence type="ECO:0000313" key="2">
    <source>
        <dbReference type="EMBL" id="SFF30308.1"/>
    </source>
</evidence>
<feature type="transmembrane region" description="Helical" evidence="1">
    <location>
        <begin position="211"/>
        <end position="232"/>
    </location>
</feature>
<dbReference type="Proteomes" id="UP000199513">
    <property type="component" value="Unassembled WGS sequence"/>
</dbReference>
<keyword evidence="1" id="KW-0812">Transmembrane</keyword>
<feature type="transmembrane region" description="Helical" evidence="1">
    <location>
        <begin position="360"/>
        <end position="377"/>
    </location>
</feature>
<evidence type="ECO:0000313" key="3">
    <source>
        <dbReference type="Proteomes" id="UP000199513"/>
    </source>
</evidence>
<dbReference type="PANTHER" id="PTHR43044:SF1">
    <property type="entry name" value="QUINOL:CYTOCHROME C OXIDOREDUCTASE QUINONE-BINDING SUBUNIT 2"/>
    <property type="match status" value="1"/>
</dbReference>
<name>A0A1I2HLA8_9BACT</name>
<feature type="transmembrane region" description="Helical" evidence="1">
    <location>
        <begin position="21"/>
        <end position="42"/>
    </location>
</feature>
<dbReference type="AlphaFoldDB" id="A0A1I2HLA8"/>
<dbReference type="RefSeq" id="WP_091546648.1">
    <property type="nucleotide sequence ID" value="NZ_FONY01000024.1"/>
</dbReference>